<evidence type="ECO:0000259" key="1">
    <source>
        <dbReference type="Pfam" id="PF12697"/>
    </source>
</evidence>
<feature type="domain" description="AB hydrolase-1" evidence="1">
    <location>
        <begin position="63"/>
        <end position="304"/>
    </location>
</feature>
<dbReference type="Pfam" id="PF12697">
    <property type="entry name" value="Abhydrolase_6"/>
    <property type="match status" value="1"/>
</dbReference>
<organism evidence="2 3">
    <name type="scientific">Tetraparma gracilis</name>
    <dbReference type="NCBI Taxonomy" id="2962635"/>
    <lineage>
        <taxon>Eukaryota</taxon>
        <taxon>Sar</taxon>
        <taxon>Stramenopiles</taxon>
        <taxon>Ochrophyta</taxon>
        <taxon>Bolidophyceae</taxon>
        <taxon>Parmales</taxon>
        <taxon>Triparmaceae</taxon>
        <taxon>Tetraparma</taxon>
    </lineage>
</organism>
<proteinExistence type="predicted"/>
<dbReference type="Proteomes" id="UP001165060">
    <property type="component" value="Unassembled WGS sequence"/>
</dbReference>
<dbReference type="PRINTS" id="PR00111">
    <property type="entry name" value="ABHYDROLASE"/>
</dbReference>
<gene>
    <name evidence="2" type="ORF">TeGR_g6305</name>
</gene>
<sequence>MSIGTSLSIQFPRPLPLFSLGRTFDSAALVAGKVLTGSRSRTVFTSSAPHHVLDTKGSGDGVVVLLHGISSCASDFAPLAYRLRKKFSRIISIDLLGHGRTPLPDSSSSDQEVEFSSMSDAVAEVLDQLLRDGEKAVVVGNSMGGMVALKCAVDHGRLVRGLFLLSPAGAPVDEAELKAISEMFKIGSLREGRRFIRRMHGWRGRRRIGGVLATLMGRAAKYRVEREAVRTIFARALEGGNSFLTPADAERVDVECCLFWGKEEKVLEGAKHVQFFRDNLKRLEVLEEEGFGHVPMMDSNRDIAQHISEFAQRLPSG</sequence>
<comment type="caution">
    <text evidence="2">The sequence shown here is derived from an EMBL/GenBank/DDBJ whole genome shotgun (WGS) entry which is preliminary data.</text>
</comment>
<evidence type="ECO:0000313" key="2">
    <source>
        <dbReference type="EMBL" id="GMI39951.1"/>
    </source>
</evidence>
<dbReference type="PANTHER" id="PTHR43798">
    <property type="entry name" value="MONOACYLGLYCEROL LIPASE"/>
    <property type="match status" value="1"/>
</dbReference>
<protein>
    <recommendedName>
        <fullName evidence="1">AB hydrolase-1 domain-containing protein</fullName>
    </recommendedName>
</protein>
<accession>A0ABQ6N3T4</accession>
<dbReference type="Gene3D" id="3.40.50.1820">
    <property type="entry name" value="alpha/beta hydrolase"/>
    <property type="match status" value="1"/>
</dbReference>
<dbReference type="PANTHER" id="PTHR43798:SF33">
    <property type="entry name" value="HYDROLASE, PUTATIVE (AFU_ORTHOLOGUE AFUA_2G14860)-RELATED"/>
    <property type="match status" value="1"/>
</dbReference>
<dbReference type="InterPro" id="IPR050266">
    <property type="entry name" value="AB_hydrolase_sf"/>
</dbReference>
<keyword evidence="3" id="KW-1185">Reference proteome</keyword>
<evidence type="ECO:0000313" key="3">
    <source>
        <dbReference type="Proteomes" id="UP001165060"/>
    </source>
</evidence>
<reference evidence="2 3" key="1">
    <citation type="journal article" date="2023" name="Commun. Biol.">
        <title>Genome analysis of Parmales, the sister group of diatoms, reveals the evolutionary specialization of diatoms from phago-mixotrophs to photoautotrophs.</title>
        <authorList>
            <person name="Ban H."/>
            <person name="Sato S."/>
            <person name="Yoshikawa S."/>
            <person name="Yamada K."/>
            <person name="Nakamura Y."/>
            <person name="Ichinomiya M."/>
            <person name="Sato N."/>
            <person name="Blanc-Mathieu R."/>
            <person name="Endo H."/>
            <person name="Kuwata A."/>
            <person name="Ogata H."/>
        </authorList>
    </citation>
    <scope>NUCLEOTIDE SEQUENCE [LARGE SCALE GENOMIC DNA]</scope>
</reference>
<dbReference type="InterPro" id="IPR000073">
    <property type="entry name" value="AB_hydrolase_1"/>
</dbReference>
<dbReference type="EMBL" id="BRYB01000899">
    <property type="protein sequence ID" value="GMI39951.1"/>
    <property type="molecule type" value="Genomic_DNA"/>
</dbReference>
<dbReference type="InterPro" id="IPR029058">
    <property type="entry name" value="AB_hydrolase_fold"/>
</dbReference>
<name>A0ABQ6N3T4_9STRA</name>
<dbReference type="SUPFAM" id="SSF53474">
    <property type="entry name" value="alpha/beta-Hydrolases"/>
    <property type="match status" value="1"/>
</dbReference>